<evidence type="ECO:0000313" key="1">
    <source>
        <dbReference type="EMBL" id="POM60642.1"/>
    </source>
</evidence>
<organism evidence="1 2">
    <name type="scientific">Phytophthora palmivora</name>
    <dbReference type="NCBI Taxonomy" id="4796"/>
    <lineage>
        <taxon>Eukaryota</taxon>
        <taxon>Sar</taxon>
        <taxon>Stramenopiles</taxon>
        <taxon>Oomycota</taxon>
        <taxon>Peronosporomycetes</taxon>
        <taxon>Peronosporales</taxon>
        <taxon>Peronosporaceae</taxon>
        <taxon>Phytophthora</taxon>
    </lineage>
</organism>
<sequence length="85" mass="9582">MVNKMQVHHLTGWTVLSVFSFNEGVLASLSKRNSTRMFRPDMPHRYAVVIDPVYSSILLAIELLAKNVYVIATIITSRPGFAMMV</sequence>
<protein>
    <submittedName>
        <fullName evidence="1">Uncharacterized protein</fullName>
    </submittedName>
</protein>
<comment type="caution">
    <text evidence="1">The sequence shown here is derived from an EMBL/GenBank/DDBJ whole genome shotgun (WGS) entry which is preliminary data.</text>
</comment>
<keyword evidence="2" id="KW-1185">Reference proteome</keyword>
<dbReference type="Proteomes" id="UP000237271">
    <property type="component" value="Unassembled WGS sequence"/>
</dbReference>
<dbReference type="OrthoDB" id="122438at2759"/>
<reference evidence="1 2" key="1">
    <citation type="journal article" date="2017" name="Genome Biol. Evol.">
        <title>Phytophthora megakarya and P. palmivora, closely related causal agents of cacao black pod rot, underwent increases in genome sizes and gene numbers by different mechanisms.</title>
        <authorList>
            <person name="Ali S.S."/>
            <person name="Shao J."/>
            <person name="Lary D.J."/>
            <person name="Kronmiller B."/>
            <person name="Shen D."/>
            <person name="Strem M.D."/>
            <person name="Amoako-Attah I."/>
            <person name="Akrofi A.Y."/>
            <person name="Begoude B.A."/>
            <person name="Ten Hoopen G.M."/>
            <person name="Coulibaly K."/>
            <person name="Kebe B.I."/>
            <person name="Melnick R.L."/>
            <person name="Guiltinan M.J."/>
            <person name="Tyler B.M."/>
            <person name="Meinhardt L.W."/>
            <person name="Bailey B.A."/>
        </authorList>
    </citation>
    <scope>NUCLEOTIDE SEQUENCE [LARGE SCALE GENOMIC DNA]</scope>
    <source>
        <strain evidence="2">sbr112.9</strain>
    </source>
</reference>
<dbReference type="AlphaFoldDB" id="A0A2P4X520"/>
<accession>A0A2P4X520</accession>
<name>A0A2P4X520_9STRA</name>
<gene>
    <name evidence="1" type="ORF">PHPALM_30484</name>
</gene>
<evidence type="ECO:0000313" key="2">
    <source>
        <dbReference type="Proteomes" id="UP000237271"/>
    </source>
</evidence>
<proteinExistence type="predicted"/>
<dbReference type="EMBL" id="NCKW01016844">
    <property type="protein sequence ID" value="POM60642.1"/>
    <property type="molecule type" value="Genomic_DNA"/>
</dbReference>